<evidence type="ECO:0000313" key="2">
    <source>
        <dbReference type="EMBL" id="PKU62383.1"/>
    </source>
</evidence>
<reference evidence="2 3" key="2">
    <citation type="journal article" date="2017" name="Nature">
        <title>The Apostasia genome and the evolution of orchids.</title>
        <authorList>
            <person name="Zhang G.Q."/>
            <person name="Liu K.W."/>
            <person name="Li Z."/>
            <person name="Lohaus R."/>
            <person name="Hsiao Y.Y."/>
            <person name="Niu S.C."/>
            <person name="Wang J.Y."/>
            <person name="Lin Y.C."/>
            <person name="Xu Q."/>
            <person name="Chen L.J."/>
            <person name="Yoshida K."/>
            <person name="Fujiwara S."/>
            <person name="Wang Z.W."/>
            <person name="Zhang Y.Q."/>
            <person name="Mitsuda N."/>
            <person name="Wang M."/>
            <person name="Liu G.H."/>
            <person name="Pecoraro L."/>
            <person name="Huang H.X."/>
            <person name="Xiao X.J."/>
            <person name="Lin M."/>
            <person name="Wu X.Y."/>
            <person name="Wu W.L."/>
            <person name="Chen Y.Y."/>
            <person name="Chang S.B."/>
            <person name="Sakamoto S."/>
            <person name="Ohme-Takagi M."/>
            <person name="Yagi M."/>
            <person name="Zeng S.J."/>
            <person name="Shen C.Y."/>
            <person name="Yeh C.M."/>
            <person name="Luo Y.B."/>
            <person name="Tsai W.C."/>
            <person name="Van de Peer Y."/>
            <person name="Liu Z.J."/>
        </authorList>
    </citation>
    <scope>NUCLEOTIDE SEQUENCE [LARGE SCALE GENOMIC DNA]</scope>
    <source>
        <tissue evidence="2">The whole plant</tissue>
    </source>
</reference>
<proteinExistence type="predicted"/>
<protein>
    <submittedName>
        <fullName evidence="2">Uncharacterized protein</fullName>
    </submittedName>
</protein>
<feature type="region of interest" description="Disordered" evidence="1">
    <location>
        <begin position="63"/>
        <end position="107"/>
    </location>
</feature>
<evidence type="ECO:0000313" key="3">
    <source>
        <dbReference type="Proteomes" id="UP000233837"/>
    </source>
</evidence>
<organism evidence="2 3">
    <name type="scientific">Dendrobium catenatum</name>
    <dbReference type="NCBI Taxonomy" id="906689"/>
    <lineage>
        <taxon>Eukaryota</taxon>
        <taxon>Viridiplantae</taxon>
        <taxon>Streptophyta</taxon>
        <taxon>Embryophyta</taxon>
        <taxon>Tracheophyta</taxon>
        <taxon>Spermatophyta</taxon>
        <taxon>Magnoliopsida</taxon>
        <taxon>Liliopsida</taxon>
        <taxon>Asparagales</taxon>
        <taxon>Orchidaceae</taxon>
        <taxon>Epidendroideae</taxon>
        <taxon>Malaxideae</taxon>
        <taxon>Dendrobiinae</taxon>
        <taxon>Dendrobium</taxon>
    </lineage>
</organism>
<evidence type="ECO:0000256" key="1">
    <source>
        <dbReference type="SAM" id="MobiDB-lite"/>
    </source>
</evidence>
<name>A0A2I0VG68_9ASPA</name>
<accession>A0A2I0VG68</accession>
<dbReference type="AlphaFoldDB" id="A0A2I0VG68"/>
<dbReference type="EMBL" id="KZ503666">
    <property type="protein sequence ID" value="PKU62383.1"/>
    <property type="molecule type" value="Genomic_DNA"/>
</dbReference>
<keyword evidence="3" id="KW-1185">Reference proteome</keyword>
<reference evidence="2 3" key="1">
    <citation type="journal article" date="2016" name="Sci. Rep.">
        <title>The Dendrobium catenatum Lindl. genome sequence provides insights into polysaccharide synthase, floral development and adaptive evolution.</title>
        <authorList>
            <person name="Zhang G.Q."/>
            <person name="Xu Q."/>
            <person name="Bian C."/>
            <person name="Tsai W.C."/>
            <person name="Yeh C.M."/>
            <person name="Liu K.W."/>
            <person name="Yoshida K."/>
            <person name="Zhang L.S."/>
            <person name="Chang S.B."/>
            <person name="Chen F."/>
            <person name="Shi Y."/>
            <person name="Su Y.Y."/>
            <person name="Zhang Y.Q."/>
            <person name="Chen L.J."/>
            <person name="Yin Y."/>
            <person name="Lin M."/>
            <person name="Huang H."/>
            <person name="Deng H."/>
            <person name="Wang Z.W."/>
            <person name="Zhu S.L."/>
            <person name="Zhao X."/>
            <person name="Deng C."/>
            <person name="Niu S.C."/>
            <person name="Huang J."/>
            <person name="Wang M."/>
            <person name="Liu G.H."/>
            <person name="Yang H.J."/>
            <person name="Xiao X.J."/>
            <person name="Hsiao Y.Y."/>
            <person name="Wu W.L."/>
            <person name="Chen Y.Y."/>
            <person name="Mitsuda N."/>
            <person name="Ohme-Takagi M."/>
            <person name="Luo Y.B."/>
            <person name="Van de Peer Y."/>
            <person name="Liu Z.J."/>
        </authorList>
    </citation>
    <scope>NUCLEOTIDE SEQUENCE [LARGE SCALE GENOMIC DNA]</scope>
    <source>
        <tissue evidence="2">The whole plant</tissue>
    </source>
</reference>
<feature type="compositionally biased region" description="Basic and acidic residues" evidence="1">
    <location>
        <begin position="78"/>
        <end position="89"/>
    </location>
</feature>
<gene>
    <name evidence="2" type="ORF">MA16_Dca024055</name>
</gene>
<dbReference type="Proteomes" id="UP000233837">
    <property type="component" value="Unassembled WGS sequence"/>
</dbReference>
<sequence length="122" mass="13688">MRTFSIEKIERITVEKEREVMSVKSSHGELAISLLCYEYVIFIGKVLRIAPHVPKFSYLGGGLGDRTHGGEANVEQSDYTRETDRDGTKGVRPGKGRLTGWGREDSRDGGFKWVQLQVARMG</sequence>